<evidence type="ECO:0000313" key="2">
    <source>
        <dbReference type="Proteomes" id="UP000310200"/>
    </source>
</evidence>
<evidence type="ECO:0000313" key="1">
    <source>
        <dbReference type="EMBL" id="TGZ32353.1"/>
    </source>
</evidence>
<dbReference type="EMBL" id="QBLH01003879">
    <property type="protein sequence ID" value="TGZ32353.1"/>
    <property type="molecule type" value="Genomic_DNA"/>
</dbReference>
<dbReference type="AlphaFoldDB" id="A0A4S2JAP9"/>
<protein>
    <submittedName>
        <fullName evidence="1">Uncharacterized protein</fullName>
    </submittedName>
</protein>
<accession>A0A4S2JAP9</accession>
<dbReference type="Proteomes" id="UP000310200">
    <property type="component" value="Unassembled WGS sequence"/>
</dbReference>
<name>A0A4S2JAP9_9HYME</name>
<gene>
    <name evidence="1" type="ORF">DBV15_07204</name>
</gene>
<proteinExistence type="predicted"/>
<sequence>MADNKVRSARRRRYRAVSTQGSPLVKRIGAILGTEYTTVLFLLQACVRGDSDGGGDGGSSDVRAGLDKSAQPWNLALTRPRRLKYSERVVALVAALEARRSTLDAAANGRSRTQTLVVEGDVLAIDWQPWPRSRQGSGMQIHGRDCGLRRRPASIVTIVVSHQ</sequence>
<organism evidence="1 2">
    <name type="scientific">Temnothorax longispinosus</name>
    <dbReference type="NCBI Taxonomy" id="300112"/>
    <lineage>
        <taxon>Eukaryota</taxon>
        <taxon>Metazoa</taxon>
        <taxon>Ecdysozoa</taxon>
        <taxon>Arthropoda</taxon>
        <taxon>Hexapoda</taxon>
        <taxon>Insecta</taxon>
        <taxon>Pterygota</taxon>
        <taxon>Neoptera</taxon>
        <taxon>Endopterygota</taxon>
        <taxon>Hymenoptera</taxon>
        <taxon>Apocrita</taxon>
        <taxon>Aculeata</taxon>
        <taxon>Formicoidea</taxon>
        <taxon>Formicidae</taxon>
        <taxon>Myrmicinae</taxon>
        <taxon>Temnothorax</taxon>
    </lineage>
</organism>
<keyword evidence="2" id="KW-1185">Reference proteome</keyword>
<reference evidence="1 2" key="1">
    <citation type="journal article" date="2019" name="Philos. Trans. R. Soc. Lond., B, Biol. Sci.">
        <title>Ant behaviour and brain gene expression of defending hosts depend on the ecological success of the intruding social parasite.</title>
        <authorList>
            <person name="Kaur R."/>
            <person name="Stoldt M."/>
            <person name="Jongepier E."/>
            <person name="Feldmeyer B."/>
            <person name="Menzel F."/>
            <person name="Bornberg-Bauer E."/>
            <person name="Foitzik S."/>
        </authorList>
    </citation>
    <scope>NUCLEOTIDE SEQUENCE [LARGE SCALE GENOMIC DNA]</scope>
    <source>
        <tissue evidence="1">Whole body</tissue>
    </source>
</reference>
<comment type="caution">
    <text evidence="1">The sequence shown here is derived from an EMBL/GenBank/DDBJ whole genome shotgun (WGS) entry which is preliminary data.</text>
</comment>